<accession>A0ABS3LND0</accession>
<organism evidence="2 3">
    <name type="scientific">Acetobacter suratthaniensis</name>
    <dbReference type="NCBI Taxonomy" id="1502841"/>
    <lineage>
        <taxon>Bacteria</taxon>
        <taxon>Pseudomonadati</taxon>
        <taxon>Pseudomonadota</taxon>
        <taxon>Alphaproteobacteria</taxon>
        <taxon>Acetobacterales</taxon>
        <taxon>Acetobacteraceae</taxon>
        <taxon>Acetobacter</taxon>
    </lineage>
</organism>
<name>A0ABS3LND0_9PROT</name>
<sequence>MSSSSVLLSFTPPAPPAFRRHRTADRPPTPAEVQAGLRGFLIVLYRGIGTLPPGSLPL</sequence>
<comment type="caution">
    <text evidence="2">The sequence shown here is derived from an EMBL/GenBank/DDBJ whole genome shotgun (WGS) entry which is preliminary data.</text>
</comment>
<proteinExistence type="predicted"/>
<evidence type="ECO:0000256" key="1">
    <source>
        <dbReference type="SAM" id="MobiDB-lite"/>
    </source>
</evidence>
<reference evidence="2 3" key="1">
    <citation type="submission" date="2021-03" db="EMBL/GenBank/DDBJ databases">
        <title>The complete genome sequence of Acetobacter suratthaniensis TBRC 1719.</title>
        <authorList>
            <person name="Charoenyingcharoen P."/>
            <person name="Yukphan P."/>
        </authorList>
    </citation>
    <scope>NUCLEOTIDE SEQUENCE [LARGE SCALE GENOMIC DNA]</scope>
    <source>
        <strain evidence="2 3">TBRC 1719</strain>
    </source>
</reference>
<dbReference type="EMBL" id="JAFVMG010000011">
    <property type="protein sequence ID" value="MBO1328850.1"/>
    <property type="molecule type" value="Genomic_DNA"/>
</dbReference>
<evidence type="ECO:0000313" key="2">
    <source>
        <dbReference type="EMBL" id="MBO1328850.1"/>
    </source>
</evidence>
<feature type="region of interest" description="Disordered" evidence="1">
    <location>
        <begin position="1"/>
        <end position="31"/>
    </location>
</feature>
<evidence type="ECO:0000313" key="3">
    <source>
        <dbReference type="Proteomes" id="UP000664399"/>
    </source>
</evidence>
<protein>
    <submittedName>
        <fullName evidence="2">Uncharacterized protein</fullName>
    </submittedName>
</protein>
<dbReference type="Proteomes" id="UP000664399">
    <property type="component" value="Unassembled WGS sequence"/>
</dbReference>
<gene>
    <name evidence="2" type="ORF">J2D75_10235</name>
</gene>
<keyword evidence="3" id="KW-1185">Reference proteome</keyword>
<dbReference type="RefSeq" id="WP_207854731.1">
    <property type="nucleotide sequence ID" value="NZ_JAFVMG010000011.1"/>
</dbReference>